<sequence length="305" mass="30034">MVEYDPELGVPVIVYTGVYLKGNEAAVAAHGLHPPDHDPGTRFVERQLGAVPADPDDPDLTHWVKLPSSVAGLPPAGVGISCWRDPFCLQRPAAAGGAGDYWVFLLASGIRGRGGAVLRFRSRHLTHGWEFDGILAQGDNAALGIKGQDWECPILARLPPRGAAAAAAPPALPAPAAGVRAEKAAMKAAAKAGKSGPLLLPCSASGASLDSAGGGGASSTSLPRTPLISADAAPPCHPLSSAASGDDGASVGAGTLVVGEGGAPGAGWSDGGALTAPVLAAAAADGGTACCSGLLADAASRMESG</sequence>
<gene>
    <name evidence="2" type="ORF">MNEG_16535</name>
</gene>
<dbReference type="EC" id="3.2.1.26" evidence="2"/>
<protein>
    <submittedName>
        <fullName evidence="2">Glycoside-hydrolase-like protein</fullName>
        <ecNumber evidence="2">3.2.1.26</ecNumber>
    </submittedName>
</protein>
<name>A0A0D2LHC1_9CHLO</name>
<dbReference type="STRING" id="145388.A0A0D2LHC1"/>
<dbReference type="GO" id="GO:0004564">
    <property type="term" value="F:beta-fructofuranosidase activity"/>
    <property type="evidence" value="ECO:0007669"/>
    <property type="project" value="UniProtKB-EC"/>
</dbReference>
<dbReference type="InterPro" id="IPR050551">
    <property type="entry name" value="Fructan_Metab_Enzymes"/>
</dbReference>
<accession>A0A0D2LHC1</accession>
<dbReference type="KEGG" id="mng:MNEG_16535"/>
<proteinExistence type="predicted"/>
<evidence type="ECO:0000313" key="2">
    <source>
        <dbReference type="EMBL" id="KIY91429.1"/>
    </source>
</evidence>
<keyword evidence="3" id="KW-1185">Reference proteome</keyword>
<dbReference type="Gene3D" id="2.115.10.20">
    <property type="entry name" value="Glycosyl hydrolase domain, family 43"/>
    <property type="match status" value="1"/>
</dbReference>
<keyword evidence="2" id="KW-0326">Glycosidase</keyword>
<dbReference type="Proteomes" id="UP000054498">
    <property type="component" value="Unassembled WGS sequence"/>
</dbReference>
<dbReference type="OrthoDB" id="202537at2759"/>
<dbReference type="InterPro" id="IPR023296">
    <property type="entry name" value="Glyco_hydro_beta-prop_sf"/>
</dbReference>
<dbReference type="SUPFAM" id="SSF75005">
    <property type="entry name" value="Arabinanase/levansucrase/invertase"/>
    <property type="match status" value="1"/>
</dbReference>
<dbReference type="EMBL" id="KK106685">
    <property type="protein sequence ID" value="KIY91429.1"/>
    <property type="molecule type" value="Genomic_DNA"/>
</dbReference>
<dbReference type="GeneID" id="25734304"/>
<dbReference type="AlphaFoldDB" id="A0A0D2LHC1"/>
<keyword evidence="2" id="KW-0378">Hydrolase</keyword>
<dbReference type="PANTHER" id="PTHR31953">
    <property type="entry name" value="BETA-FRUCTOFURANOSIDASE, INSOLUBLE ISOENZYME CWINV1-RELATED"/>
    <property type="match status" value="1"/>
</dbReference>
<evidence type="ECO:0000256" key="1">
    <source>
        <dbReference type="SAM" id="MobiDB-lite"/>
    </source>
</evidence>
<dbReference type="RefSeq" id="XP_013890449.1">
    <property type="nucleotide sequence ID" value="XM_014034995.1"/>
</dbReference>
<reference evidence="2 3" key="1">
    <citation type="journal article" date="2013" name="BMC Genomics">
        <title>Reconstruction of the lipid metabolism for the microalga Monoraphidium neglectum from its genome sequence reveals characteristics suitable for biofuel production.</title>
        <authorList>
            <person name="Bogen C."/>
            <person name="Al-Dilaimi A."/>
            <person name="Albersmeier A."/>
            <person name="Wichmann J."/>
            <person name="Grundmann M."/>
            <person name="Rupp O."/>
            <person name="Lauersen K.J."/>
            <person name="Blifernez-Klassen O."/>
            <person name="Kalinowski J."/>
            <person name="Goesmann A."/>
            <person name="Mussgnug J.H."/>
            <person name="Kruse O."/>
        </authorList>
    </citation>
    <scope>NUCLEOTIDE SEQUENCE [LARGE SCALE GENOMIC DNA]</scope>
    <source>
        <strain evidence="2 3">SAG 48.87</strain>
    </source>
</reference>
<feature type="region of interest" description="Disordered" evidence="1">
    <location>
        <begin position="213"/>
        <end position="247"/>
    </location>
</feature>
<evidence type="ECO:0000313" key="3">
    <source>
        <dbReference type="Proteomes" id="UP000054498"/>
    </source>
</evidence>
<organism evidence="2 3">
    <name type="scientific">Monoraphidium neglectum</name>
    <dbReference type="NCBI Taxonomy" id="145388"/>
    <lineage>
        <taxon>Eukaryota</taxon>
        <taxon>Viridiplantae</taxon>
        <taxon>Chlorophyta</taxon>
        <taxon>core chlorophytes</taxon>
        <taxon>Chlorophyceae</taxon>
        <taxon>CS clade</taxon>
        <taxon>Sphaeropleales</taxon>
        <taxon>Selenastraceae</taxon>
        <taxon>Monoraphidium</taxon>
    </lineage>
</organism>